<organism evidence="1">
    <name type="scientific">Arundo donax</name>
    <name type="common">Giant reed</name>
    <name type="synonym">Donax arundinaceus</name>
    <dbReference type="NCBI Taxonomy" id="35708"/>
    <lineage>
        <taxon>Eukaryota</taxon>
        <taxon>Viridiplantae</taxon>
        <taxon>Streptophyta</taxon>
        <taxon>Embryophyta</taxon>
        <taxon>Tracheophyta</taxon>
        <taxon>Spermatophyta</taxon>
        <taxon>Magnoliopsida</taxon>
        <taxon>Liliopsida</taxon>
        <taxon>Poales</taxon>
        <taxon>Poaceae</taxon>
        <taxon>PACMAD clade</taxon>
        <taxon>Arundinoideae</taxon>
        <taxon>Arundineae</taxon>
        <taxon>Arundo</taxon>
    </lineage>
</organism>
<protein>
    <submittedName>
        <fullName evidence="1">Uncharacterized protein</fullName>
    </submittedName>
</protein>
<reference evidence="1" key="2">
    <citation type="journal article" date="2015" name="Data Brief">
        <title>Shoot transcriptome of the giant reed, Arundo donax.</title>
        <authorList>
            <person name="Barrero R.A."/>
            <person name="Guerrero F.D."/>
            <person name="Moolhuijzen P."/>
            <person name="Goolsby J.A."/>
            <person name="Tidwell J."/>
            <person name="Bellgard S.E."/>
            <person name="Bellgard M.I."/>
        </authorList>
    </citation>
    <scope>NUCLEOTIDE SEQUENCE</scope>
    <source>
        <tissue evidence="1">Shoot tissue taken approximately 20 cm above the soil surface</tissue>
    </source>
</reference>
<accession>A0A0A9EAH4</accession>
<dbReference type="AlphaFoldDB" id="A0A0A9EAH4"/>
<evidence type="ECO:0000313" key="1">
    <source>
        <dbReference type="EMBL" id="JAD97749.1"/>
    </source>
</evidence>
<name>A0A0A9EAH4_ARUDO</name>
<sequence>MASLPLGGRDDGAESVTSPLLRAAGLCNPPPPPAFPAFSQKRNCFVVSVCVYSLIDFQASSVFIISLTIGSEWCNMHSGSSWLF</sequence>
<proteinExistence type="predicted"/>
<reference evidence="1" key="1">
    <citation type="submission" date="2014-09" db="EMBL/GenBank/DDBJ databases">
        <authorList>
            <person name="Magalhaes I.L.F."/>
            <person name="Oliveira U."/>
            <person name="Santos F.R."/>
            <person name="Vidigal T.H.D.A."/>
            <person name="Brescovit A.D."/>
            <person name="Santos A.J."/>
        </authorList>
    </citation>
    <scope>NUCLEOTIDE SEQUENCE</scope>
    <source>
        <tissue evidence="1">Shoot tissue taken approximately 20 cm above the soil surface</tissue>
    </source>
</reference>
<dbReference type="EMBL" id="GBRH01200146">
    <property type="protein sequence ID" value="JAD97749.1"/>
    <property type="molecule type" value="Transcribed_RNA"/>
</dbReference>